<accession>A0A2G6K7R9</accession>
<evidence type="ECO:0000313" key="2">
    <source>
        <dbReference type="EMBL" id="PIE31736.1"/>
    </source>
</evidence>
<dbReference type="EMBL" id="PDSL01000067">
    <property type="protein sequence ID" value="PIE31736.1"/>
    <property type="molecule type" value="Genomic_DNA"/>
</dbReference>
<feature type="compositionally biased region" description="Acidic residues" evidence="1">
    <location>
        <begin position="1"/>
        <end position="17"/>
    </location>
</feature>
<feature type="region of interest" description="Disordered" evidence="1">
    <location>
        <begin position="1"/>
        <end position="29"/>
    </location>
</feature>
<name>A0A2G6K7R9_9ACTN</name>
<gene>
    <name evidence="2" type="ORF">CSA55_04995</name>
</gene>
<reference evidence="2 3" key="1">
    <citation type="submission" date="2017-10" db="EMBL/GenBank/DDBJ databases">
        <title>Novel microbial diversity and functional potential in the marine mammal oral microbiome.</title>
        <authorList>
            <person name="Dudek N.K."/>
            <person name="Sun C.L."/>
            <person name="Burstein D."/>
            <person name="Kantor R.S."/>
            <person name="Aliaga Goltsman D.S."/>
            <person name="Bik E.M."/>
            <person name="Thomas B.C."/>
            <person name="Banfield J.F."/>
            <person name="Relman D.A."/>
        </authorList>
    </citation>
    <scope>NUCLEOTIDE SEQUENCE [LARGE SCALE GENOMIC DNA]</scope>
    <source>
        <strain evidence="2">DOLJORAL78_61_10</strain>
    </source>
</reference>
<evidence type="ECO:0000313" key="3">
    <source>
        <dbReference type="Proteomes" id="UP000230914"/>
    </source>
</evidence>
<comment type="caution">
    <text evidence="2">The sequence shown here is derived from an EMBL/GenBank/DDBJ whole genome shotgun (WGS) entry which is preliminary data.</text>
</comment>
<protein>
    <submittedName>
        <fullName evidence="2">Uncharacterized protein</fullName>
    </submittedName>
</protein>
<dbReference type="Proteomes" id="UP000230914">
    <property type="component" value="Unassembled WGS sequence"/>
</dbReference>
<evidence type="ECO:0000256" key="1">
    <source>
        <dbReference type="SAM" id="MobiDB-lite"/>
    </source>
</evidence>
<dbReference type="AlphaFoldDB" id="A0A2G6K7R9"/>
<organism evidence="2 3">
    <name type="scientific">Ilumatobacter coccineus</name>
    <dbReference type="NCBI Taxonomy" id="467094"/>
    <lineage>
        <taxon>Bacteria</taxon>
        <taxon>Bacillati</taxon>
        <taxon>Actinomycetota</taxon>
        <taxon>Acidimicrobiia</taxon>
        <taxon>Acidimicrobiales</taxon>
        <taxon>Ilumatobacteraceae</taxon>
        <taxon>Ilumatobacter</taxon>
    </lineage>
</organism>
<proteinExistence type="predicted"/>
<sequence length="61" mass="6712">MVAADDDDDEDDDEPETVDNRGGSRIQPKRADEQLCTTCFLLVRPNAPGCPVEDDNCPIFS</sequence>